<comment type="caution">
    <text evidence="6">The sequence shown here is derived from an EMBL/GenBank/DDBJ whole genome shotgun (WGS) entry which is preliminary data.</text>
</comment>
<dbReference type="InterPro" id="IPR007811">
    <property type="entry name" value="RPC4"/>
</dbReference>
<feature type="compositionally biased region" description="Basic and acidic residues" evidence="5">
    <location>
        <begin position="100"/>
        <end position="117"/>
    </location>
</feature>
<sequence length="329" mass="36060">VCVEEHTTAKRGTHRADGPWRASAHGAGLTKSAPPMLKREREAGGTSAKKEAEDEVEVYSDPDEGVEIVDLDNVREMDWNAPESLRRERAKDRKAKRKVKTEEPEVKVEKGKGREISMDVGETPPAEGGAEVDLVNALDLSESEDGEEMEDLIEDFAIRGQEDEELGGRHERLYFFQFPETLPAFASPNASHADEKGKAPENGKRVSFTTDTKPPAPGSAARPESVDKDEPPEHVDGVIGQLEIYRSGAAKMRLSNGIVMDVSIATQPSFLQQAVHVDVNSKNLNVLGEVSRRFVATPDLDVLLSAMSQADLAEMTKLEDDTLIKMDTT</sequence>
<dbReference type="GO" id="GO:0005666">
    <property type="term" value="C:RNA polymerase III complex"/>
    <property type="evidence" value="ECO:0007669"/>
    <property type="project" value="InterPro"/>
</dbReference>
<comment type="subcellular location">
    <subcellularLocation>
        <location evidence="1">Nucleus</location>
    </subcellularLocation>
</comment>
<feature type="compositionally biased region" description="Acidic residues" evidence="5">
    <location>
        <begin position="53"/>
        <end position="70"/>
    </location>
</feature>
<dbReference type="OrthoDB" id="5836119at2759"/>
<name>A0A4Y9ZMG7_9AGAM</name>
<evidence type="ECO:0000256" key="4">
    <source>
        <dbReference type="ARBA" id="ARBA00023242"/>
    </source>
</evidence>
<accession>A0A4Y9ZMG7</accession>
<evidence type="ECO:0000256" key="3">
    <source>
        <dbReference type="ARBA" id="ARBA00023163"/>
    </source>
</evidence>
<feature type="region of interest" description="Disordered" evidence="5">
    <location>
        <begin position="1"/>
        <end position="132"/>
    </location>
</feature>
<keyword evidence="3" id="KW-0804">Transcription</keyword>
<keyword evidence="4" id="KW-0539">Nucleus</keyword>
<organism evidence="6 7">
    <name type="scientific">Hericium alpestre</name>
    <dbReference type="NCBI Taxonomy" id="135208"/>
    <lineage>
        <taxon>Eukaryota</taxon>
        <taxon>Fungi</taxon>
        <taxon>Dikarya</taxon>
        <taxon>Basidiomycota</taxon>
        <taxon>Agaricomycotina</taxon>
        <taxon>Agaricomycetes</taxon>
        <taxon>Russulales</taxon>
        <taxon>Hericiaceae</taxon>
        <taxon>Hericium</taxon>
    </lineage>
</organism>
<feature type="compositionally biased region" description="Basic and acidic residues" evidence="5">
    <location>
        <begin position="1"/>
        <end position="18"/>
    </location>
</feature>
<keyword evidence="7" id="KW-1185">Reference proteome</keyword>
<evidence type="ECO:0000256" key="1">
    <source>
        <dbReference type="ARBA" id="ARBA00004123"/>
    </source>
</evidence>
<dbReference type="GO" id="GO:0003677">
    <property type="term" value="F:DNA binding"/>
    <property type="evidence" value="ECO:0007669"/>
    <property type="project" value="InterPro"/>
</dbReference>
<dbReference type="EMBL" id="SFCI01001755">
    <property type="protein sequence ID" value="TFY75021.1"/>
    <property type="molecule type" value="Genomic_DNA"/>
</dbReference>
<keyword evidence="2" id="KW-0240">DNA-directed RNA polymerase</keyword>
<feature type="non-terminal residue" evidence="6">
    <location>
        <position position="1"/>
    </location>
</feature>
<feature type="compositionally biased region" description="Basic and acidic residues" evidence="5">
    <location>
        <begin position="72"/>
        <end position="91"/>
    </location>
</feature>
<dbReference type="STRING" id="135208.A0A4Y9ZMG7"/>
<feature type="compositionally biased region" description="Basic and acidic residues" evidence="5">
    <location>
        <begin position="224"/>
        <end position="234"/>
    </location>
</feature>
<feature type="compositionally biased region" description="Basic and acidic residues" evidence="5">
    <location>
        <begin position="192"/>
        <end position="204"/>
    </location>
</feature>
<evidence type="ECO:0000313" key="6">
    <source>
        <dbReference type="EMBL" id="TFY75021.1"/>
    </source>
</evidence>
<dbReference type="PANTHER" id="PTHR13408">
    <property type="entry name" value="DNA-DIRECTED RNA POLYMERASE III"/>
    <property type="match status" value="1"/>
</dbReference>
<evidence type="ECO:0000256" key="5">
    <source>
        <dbReference type="SAM" id="MobiDB-lite"/>
    </source>
</evidence>
<feature type="region of interest" description="Disordered" evidence="5">
    <location>
        <begin position="186"/>
        <end position="234"/>
    </location>
</feature>
<protein>
    <recommendedName>
        <fullName evidence="8">DNA-directed RNA polymerase III subunit RPC4</fullName>
    </recommendedName>
</protein>
<dbReference type="Proteomes" id="UP000298061">
    <property type="component" value="Unassembled WGS sequence"/>
</dbReference>
<evidence type="ECO:0008006" key="8">
    <source>
        <dbReference type="Google" id="ProtNLM"/>
    </source>
</evidence>
<proteinExistence type="predicted"/>
<evidence type="ECO:0000256" key="2">
    <source>
        <dbReference type="ARBA" id="ARBA00022478"/>
    </source>
</evidence>
<evidence type="ECO:0000313" key="7">
    <source>
        <dbReference type="Proteomes" id="UP000298061"/>
    </source>
</evidence>
<gene>
    <name evidence="6" type="ORF">EWM64_g8990</name>
</gene>
<reference evidence="6 7" key="1">
    <citation type="submission" date="2019-02" db="EMBL/GenBank/DDBJ databases">
        <title>Genome sequencing of the rare red list fungi Hericium alpestre (H. flagellum).</title>
        <authorList>
            <person name="Buettner E."/>
            <person name="Kellner H."/>
        </authorList>
    </citation>
    <scope>NUCLEOTIDE SEQUENCE [LARGE SCALE GENOMIC DNA]</scope>
    <source>
        <strain evidence="6 7">DSM 108284</strain>
    </source>
</reference>
<feature type="compositionally biased region" description="Basic and acidic residues" evidence="5">
    <location>
        <begin position="37"/>
        <end position="52"/>
    </location>
</feature>
<dbReference type="GO" id="GO:0042797">
    <property type="term" value="P:tRNA transcription by RNA polymerase III"/>
    <property type="evidence" value="ECO:0007669"/>
    <property type="project" value="TreeGrafter"/>
</dbReference>
<dbReference type="AlphaFoldDB" id="A0A4Y9ZMG7"/>
<dbReference type="Pfam" id="PF05132">
    <property type="entry name" value="RNA_pol_Rpc4"/>
    <property type="match status" value="1"/>
</dbReference>
<dbReference type="PANTHER" id="PTHR13408:SF0">
    <property type="entry name" value="DNA-DIRECTED RNA POLYMERASE III SUBUNIT RPC4"/>
    <property type="match status" value="1"/>
</dbReference>